<dbReference type="PANTHER" id="PTHR32387:SF0">
    <property type="entry name" value="PROTEIN NO VEIN"/>
    <property type="match status" value="1"/>
</dbReference>
<dbReference type="NCBIfam" id="NF047352">
    <property type="entry name" value="P_loop_sacsin"/>
    <property type="match status" value="1"/>
</dbReference>
<dbReference type="InterPro" id="IPR058210">
    <property type="entry name" value="SACS/Nov_dom"/>
</dbReference>
<dbReference type="InterPro" id="IPR052957">
    <property type="entry name" value="Auxin_embryo_med"/>
</dbReference>
<dbReference type="EMBL" id="MLYV02000540">
    <property type="protein sequence ID" value="PSR84186.1"/>
    <property type="molecule type" value="Genomic_DNA"/>
</dbReference>
<accession>A0A2R6P265</accession>
<gene>
    <name evidence="2" type="ORF">PHLCEN_2v5474</name>
</gene>
<dbReference type="STRING" id="98765.A0A2R6P265"/>
<organism evidence="2 3">
    <name type="scientific">Hermanssonia centrifuga</name>
    <dbReference type="NCBI Taxonomy" id="98765"/>
    <lineage>
        <taxon>Eukaryota</taxon>
        <taxon>Fungi</taxon>
        <taxon>Dikarya</taxon>
        <taxon>Basidiomycota</taxon>
        <taxon>Agaricomycotina</taxon>
        <taxon>Agaricomycetes</taxon>
        <taxon>Polyporales</taxon>
        <taxon>Meruliaceae</taxon>
        <taxon>Hermanssonia</taxon>
    </lineage>
</organism>
<protein>
    <recommendedName>
        <fullName evidence="1">Sacsin/Nov domain-containing protein</fullName>
    </recommendedName>
</protein>
<dbReference type="SUPFAM" id="SSF55874">
    <property type="entry name" value="ATPase domain of HSP90 chaperone/DNA topoisomerase II/histidine kinase"/>
    <property type="match status" value="1"/>
</dbReference>
<feature type="domain" description="Sacsin/Nov" evidence="1">
    <location>
        <begin position="46"/>
        <end position="143"/>
    </location>
</feature>
<dbReference type="PANTHER" id="PTHR32387">
    <property type="entry name" value="WU:FJ29H11"/>
    <property type="match status" value="1"/>
</dbReference>
<dbReference type="OrthoDB" id="2796942at2759"/>
<name>A0A2R6P265_9APHY</name>
<reference evidence="2 3" key="1">
    <citation type="submission" date="2018-02" db="EMBL/GenBank/DDBJ databases">
        <title>Genome sequence of the basidiomycete white-rot fungus Phlebia centrifuga.</title>
        <authorList>
            <person name="Granchi Z."/>
            <person name="Peng M."/>
            <person name="de Vries R.P."/>
            <person name="Hilden K."/>
            <person name="Makela M.R."/>
            <person name="Grigoriev I."/>
            <person name="Riley R."/>
        </authorList>
    </citation>
    <scope>NUCLEOTIDE SEQUENCE [LARGE SCALE GENOMIC DNA]</scope>
    <source>
        <strain evidence="2 3">FBCC195</strain>
    </source>
</reference>
<evidence type="ECO:0000313" key="2">
    <source>
        <dbReference type="EMBL" id="PSR84186.1"/>
    </source>
</evidence>
<evidence type="ECO:0000313" key="3">
    <source>
        <dbReference type="Proteomes" id="UP000186601"/>
    </source>
</evidence>
<dbReference type="Proteomes" id="UP000186601">
    <property type="component" value="Unassembled WGS sequence"/>
</dbReference>
<dbReference type="Pfam" id="PF25794">
    <property type="entry name" value="SACS"/>
    <property type="match status" value="1"/>
</dbReference>
<dbReference type="Gene3D" id="3.30.565.10">
    <property type="entry name" value="Histidine kinase-like ATPase, C-terminal domain"/>
    <property type="match status" value="1"/>
</dbReference>
<proteinExistence type="predicted"/>
<comment type="caution">
    <text evidence="2">The sequence shown here is derived from an EMBL/GenBank/DDBJ whole genome shotgun (WGS) entry which is preliminary data.</text>
</comment>
<keyword evidence="3" id="KW-1185">Reference proteome</keyword>
<sequence length="1472" mass="166474">MASLIQSIRRDQGLDFVSLDPNARATIQHLRRNLENALHNLSENLYSKSTHFIFELLQNADDNSYPQDAIPTLHIELNEQGMAIRCNEEGFGAVNVRAICSIGESTKQNQSGYIGEKGIGFKSVFTVADVVEVRSREYTFKFDKREELGMIAPIWIGTPAEYGFTSFHLTLSPDVNAQLLATHIDDIKPTLLLFLRRLRSIQLRISGRNRVFELRNLTPGFVRLEGTGLPSTEYLIVHYEARMAAEEKRNGISRSEVTIAFPMSTSRKPIIEAQDVHAFLPVQSFGLPFIVQGDFLTASSREGILIDRPWNITLRDAISPAFLRGVERFQQLPDLQFGWLQYIPMNISNGFIQPARSSIIEELKRLPVFLCQDGARRVASSITILPAEYKNSNDAPLIPNNYIKKYYLSSQYDTSRDRAILQELGIIDMSFVEFMDGLKKMDRDGSLQEQNDMDWYSRVCSQLRLLWTRGYPGWLRPRISELQIIPLLANHQWVSSSTGNVFFNYQLGDIPQDLVIHLVGNHVSKDSSHYLLLRDLGVQDADVSNIAQQLLRLHSEPQMDSVHHPFLPSHARFLFRYKHNLTLPDQFPFWVRTTSGYASRATEVYMNHTRHQKPSLVQRLRSSKALFLHGDYEVDIPVTGPWQDFLLNSLKLNISPRIVNNALSPEFKDLLADSDTPTILSFLGQCWYDFGPKLEKSPGCLEQLRSIQVYASDSTYRRLDACFIGRKNLRSFSDLPFLPLEDPENKCWDFLGTLGVTFGVSSILYLNKLVALSEKYPVEVPSEEKELEVHECYQQLEARFEDNDDSGRIRTKFQERPLVYVPSSFASLPMDVANTHGRWLSLASVVWDGPRSMRSKFPLGRKECYPNLKKLFCRQLNVPICTEDILLQEMLLLVSECRDTPMSDDQHRQAHDILYDVNAVISKKPGPGNWVSRFRDVPAFPVQTAEGIKLVKFTDDFYVPDRTRELARLFEADVPILTVPPSDSRGTLSRLLELFSSEQFKDVKHLEANVTRTVETVGERTPDTTCSDKFMERIRYIKQFLLHSTGIALAPRIESFVSKLEDVGIYEVNSINVSYSLGDATHDSVEELAIEADTNRCIVFVCGSCVEERRNMLFARRLAEHLPGVETDSICLILNFLSLDSIEEWLRGKGMAGEPQGTDLGSTSEAAWFTEARDNIPIPRNIGQSTGAPALLSTVKLDLAKLLGEYIPGIRNAAARQSISPTICDLGQLPTAFKNLVIEGVQSFENLSPENASTSSMQDIGMDTNHRNNLFAAGEGGESALTDDRSLDVVRLTIGRSAMRSRTGYNNSSAEQLVNGILGEIFVYLLFEKSLRGFDADNWTSRLRCHMPGLSPFNGSSLADFTYPDRFGDLTAKIFGEVQQDSWKGQWPTYHLEVKTTSGPFQVPFQINKHQMATAASMSIRDSTIPRDIYVLLRVYSIRSVGPSLKIYRDLYRALHDGHLQIVSDVEMAITT</sequence>
<dbReference type="InterPro" id="IPR036890">
    <property type="entry name" value="HATPase_C_sf"/>
</dbReference>
<evidence type="ECO:0000259" key="1">
    <source>
        <dbReference type="Pfam" id="PF25794"/>
    </source>
</evidence>